<dbReference type="Proteomes" id="UP001326110">
    <property type="component" value="Chromosome"/>
</dbReference>
<name>A0ABZ0Y5D6_9BURK</name>
<dbReference type="GeneID" id="43162851"/>
<accession>A0ABZ0Y5D6</accession>
<evidence type="ECO:0000313" key="1">
    <source>
        <dbReference type="EMBL" id="WQH07043.1"/>
    </source>
</evidence>
<sequence length="148" mass="15910">MDESVFTLLLKTAQGLTLFGTLRFSIDFTQPVDPAQVANAAKPGTGDVASLFSQVQQQATFDLFAYRIDGSVTIPFVTGLRPVPITGLALFTFLGPPATFITSSTDPTRNLFFQWNQLTNDNIAGGLVWRPGEPGELIFSALGTQLPA</sequence>
<proteinExistence type="predicted"/>
<reference evidence="1 2" key="1">
    <citation type="submission" date="2023-11" db="EMBL/GenBank/DDBJ databases">
        <title>MicrobeMod: A computational toolkit for identifying prokaryotic methylation and restriction-modification with nanopore sequencing.</title>
        <authorList>
            <person name="Crits-Christoph A."/>
            <person name="Kang S.C."/>
            <person name="Lee H."/>
            <person name="Ostrov N."/>
        </authorList>
    </citation>
    <scope>NUCLEOTIDE SEQUENCE [LARGE SCALE GENOMIC DNA]</scope>
    <source>
        <strain evidence="1 2">ATCC 25935</strain>
    </source>
</reference>
<evidence type="ECO:0000313" key="2">
    <source>
        <dbReference type="Proteomes" id="UP001326110"/>
    </source>
</evidence>
<organism evidence="1 2">
    <name type="scientific">Duganella zoogloeoides</name>
    <dbReference type="NCBI Taxonomy" id="75659"/>
    <lineage>
        <taxon>Bacteria</taxon>
        <taxon>Pseudomonadati</taxon>
        <taxon>Pseudomonadota</taxon>
        <taxon>Betaproteobacteria</taxon>
        <taxon>Burkholderiales</taxon>
        <taxon>Oxalobacteraceae</taxon>
        <taxon>Telluria group</taxon>
        <taxon>Duganella</taxon>
    </lineage>
</organism>
<protein>
    <submittedName>
        <fullName evidence="1">Uncharacterized protein</fullName>
    </submittedName>
</protein>
<dbReference type="EMBL" id="CP140152">
    <property type="protein sequence ID" value="WQH07043.1"/>
    <property type="molecule type" value="Genomic_DNA"/>
</dbReference>
<keyword evidence="2" id="KW-1185">Reference proteome</keyword>
<dbReference type="RefSeq" id="WP_019921055.1">
    <property type="nucleotide sequence ID" value="NZ_CP140152.1"/>
</dbReference>
<gene>
    <name evidence="1" type="ORF">SR858_12135</name>
</gene>